<evidence type="ECO:0000256" key="2">
    <source>
        <dbReference type="ARBA" id="ARBA00022777"/>
    </source>
</evidence>
<comment type="caution">
    <text evidence="6">The sequence shown here is derived from an EMBL/GenBank/DDBJ whole genome shotgun (WGS) entry which is preliminary data.</text>
</comment>
<dbReference type="RefSeq" id="WP_377064879.1">
    <property type="nucleotide sequence ID" value="NZ_JBHSJJ010000006.1"/>
</dbReference>
<dbReference type="SUPFAM" id="SSF63829">
    <property type="entry name" value="Calcium-dependent phosphotriesterase"/>
    <property type="match status" value="3"/>
</dbReference>
<dbReference type="Pfam" id="PF02518">
    <property type="entry name" value="HATPase_c"/>
    <property type="match status" value="1"/>
</dbReference>
<organism evidence="6 7">
    <name type="scientific">Negadavirga shengliensis</name>
    <dbReference type="NCBI Taxonomy" id="1389218"/>
    <lineage>
        <taxon>Bacteria</taxon>
        <taxon>Pseudomonadati</taxon>
        <taxon>Bacteroidota</taxon>
        <taxon>Cytophagia</taxon>
        <taxon>Cytophagales</taxon>
        <taxon>Cyclobacteriaceae</taxon>
        <taxon>Negadavirga</taxon>
    </lineage>
</organism>
<dbReference type="InterPro" id="IPR003594">
    <property type="entry name" value="HATPase_dom"/>
</dbReference>
<evidence type="ECO:0000313" key="7">
    <source>
        <dbReference type="Proteomes" id="UP001595818"/>
    </source>
</evidence>
<dbReference type="InterPro" id="IPR011712">
    <property type="entry name" value="Sig_transdc_His_kin_sub3_dim/P"/>
</dbReference>
<protein>
    <submittedName>
        <fullName evidence="6">Two-component regulator propeller domain-containing protein</fullName>
    </submittedName>
</protein>
<dbReference type="Proteomes" id="UP001595818">
    <property type="component" value="Unassembled WGS sequence"/>
</dbReference>
<feature type="transmembrane region" description="Helical" evidence="4">
    <location>
        <begin position="775"/>
        <end position="793"/>
    </location>
</feature>
<dbReference type="SUPFAM" id="SSF55874">
    <property type="entry name" value="ATPase domain of HSP90 chaperone/DNA topoisomerase II/histidine kinase"/>
    <property type="match status" value="1"/>
</dbReference>
<dbReference type="Gene3D" id="1.20.5.1930">
    <property type="match status" value="1"/>
</dbReference>
<name>A0ABV9T1G7_9BACT</name>
<dbReference type="CDD" id="cd16917">
    <property type="entry name" value="HATPase_UhpB-NarQ-NarX-like"/>
    <property type="match status" value="1"/>
</dbReference>
<dbReference type="Pfam" id="PF07730">
    <property type="entry name" value="HisKA_3"/>
    <property type="match status" value="1"/>
</dbReference>
<keyword evidence="1" id="KW-0808">Transferase</keyword>
<proteinExistence type="predicted"/>
<keyword evidence="4" id="KW-0472">Membrane</keyword>
<dbReference type="Gene3D" id="3.30.565.10">
    <property type="entry name" value="Histidine kinase-like ATPase, C-terminal domain"/>
    <property type="match status" value="1"/>
</dbReference>
<dbReference type="PROSITE" id="PS50109">
    <property type="entry name" value="HIS_KIN"/>
    <property type="match status" value="1"/>
</dbReference>
<reference evidence="7" key="1">
    <citation type="journal article" date="2019" name="Int. J. Syst. Evol. Microbiol.">
        <title>The Global Catalogue of Microorganisms (GCM) 10K type strain sequencing project: providing services to taxonomists for standard genome sequencing and annotation.</title>
        <authorList>
            <consortium name="The Broad Institute Genomics Platform"/>
            <consortium name="The Broad Institute Genome Sequencing Center for Infectious Disease"/>
            <person name="Wu L."/>
            <person name="Ma J."/>
        </authorList>
    </citation>
    <scope>NUCLEOTIDE SEQUENCE [LARGE SCALE GENOMIC DNA]</scope>
    <source>
        <strain evidence="7">CGMCC 4.7466</strain>
    </source>
</reference>
<dbReference type="EMBL" id="JBHSJJ010000006">
    <property type="protein sequence ID" value="MFC4872464.1"/>
    <property type="molecule type" value="Genomic_DNA"/>
</dbReference>
<dbReference type="Pfam" id="PF07494">
    <property type="entry name" value="Reg_prop"/>
    <property type="match status" value="2"/>
</dbReference>
<dbReference type="Gene3D" id="2.130.10.10">
    <property type="entry name" value="YVTN repeat-like/Quinoprotein amine dehydrogenase"/>
    <property type="match status" value="2"/>
</dbReference>
<gene>
    <name evidence="6" type="ORF">ACFPFU_12265</name>
</gene>
<keyword evidence="7" id="KW-1185">Reference proteome</keyword>
<dbReference type="Gene3D" id="2.60.40.10">
    <property type="entry name" value="Immunoglobulins"/>
    <property type="match status" value="1"/>
</dbReference>
<keyword evidence="4" id="KW-1133">Transmembrane helix</keyword>
<dbReference type="InterPro" id="IPR005467">
    <property type="entry name" value="His_kinase_dom"/>
</dbReference>
<dbReference type="InterPro" id="IPR036890">
    <property type="entry name" value="HATPase_C_sf"/>
</dbReference>
<evidence type="ECO:0000313" key="6">
    <source>
        <dbReference type="EMBL" id="MFC4872464.1"/>
    </source>
</evidence>
<sequence>MKIRLYICIWFFICFGQVFAQSGRKFFNHFTTKDGLASNHVFCIWKDPQGTLWLGTMNGLQRYDGRFFRYYSISSPYGLPPAPVFQIMDDREGRIWIKSGESYGIFDPGNKSFQRIPFSDPTNREYGDFLWKDSEGDLHVVIKRKGVFSYDPENQHFNTGSAFVQLPEDYRINNIYEDQQSGLFYFTCVEGLVIFDKNSGEVYSRHNNPIAHPLLEKEDFYQMTGYFIDEERNHWITYWPDDQVILRFNEKTGEYADFSSSLVMHQSEYNQIDASFQTSGSILWKFGFHSLFLYDSISDGFVSQRTDKLIFGNAYQMVEDEEGSVWFATDEGLFQIPGKTGDIQHTLLPDEVTENGTVAVAEIDRKPKGKPEFWLANWGKGVLVYDHDFNQQPNDFLYTSAPNLSEIKQTWQVLQDSTHGKVWIGCQSGWLHLFDPATDQSFFINPPAVKNSTIRAIAQDKKGNVWLGTQNGKVVKFPVNSPVSATSFELVHNFNVTITFLYPDDKDNLWIATSGKGIHRMDLNTGEINLLLNDRVLSGNNMEKIIRLTDSVMVFGGDLLNLYNVYTRKNQVLSYAEGLSSNKIQALLTDPSGHLWIYTPNGICRYNPKNKSILRYESRDGFLGLEPDGFWGINTRDGRLLFLGFSSLFAFRPEMFEPELTPQKPFITYLQLFNKELYVDSLLSESKRTFGHQQNSFTFYYNTTGFLQQRKLKYYHRLINLETDWVSADEDNKAVYSYLPPGNYIFQVKTENEEGESSETVDFSFSITPPFFETWWFRTLLILLAGGIIAGAYRLHLNRMLAVVALRNRVARDLHDDMGSTLSTINILSSMAKTKLHTDPVKTSEYISKISDNSQRMMEAMDDIVWSIKPQNDSMDKIISRMRGFAAQLFEAKDINYTFEVEENVLEVKLPMDARRDLFLIFKEAVNNLAKYSGSKEAMVHFSLKNNKLNMRVKDYGRGFDPLSADSGNGLSNMKKRAQNMRAYLIIHSKVGNGSEIQLHVPL</sequence>
<dbReference type="InterPro" id="IPR050482">
    <property type="entry name" value="Sensor_HK_TwoCompSys"/>
</dbReference>
<feature type="domain" description="Histidine kinase" evidence="5">
    <location>
        <begin position="813"/>
        <end position="1003"/>
    </location>
</feature>
<evidence type="ECO:0000256" key="4">
    <source>
        <dbReference type="SAM" id="Phobius"/>
    </source>
</evidence>
<dbReference type="InterPro" id="IPR013783">
    <property type="entry name" value="Ig-like_fold"/>
</dbReference>
<evidence type="ECO:0000256" key="1">
    <source>
        <dbReference type="ARBA" id="ARBA00022679"/>
    </source>
</evidence>
<evidence type="ECO:0000256" key="3">
    <source>
        <dbReference type="ARBA" id="ARBA00023012"/>
    </source>
</evidence>
<dbReference type="InterPro" id="IPR011110">
    <property type="entry name" value="Reg_prop"/>
</dbReference>
<dbReference type="InterPro" id="IPR015943">
    <property type="entry name" value="WD40/YVTN_repeat-like_dom_sf"/>
</dbReference>
<accession>A0ABV9T1G7</accession>
<dbReference type="PANTHER" id="PTHR24421">
    <property type="entry name" value="NITRATE/NITRITE SENSOR PROTEIN NARX-RELATED"/>
    <property type="match status" value="1"/>
</dbReference>
<dbReference type="Pfam" id="PF07495">
    <property type="entry name" value="Y_Y_Y"/>
    <property type="match status" value="1"/>
</dbReference>
<keyword evidence="3" id="KW-0902">Two-component regulatory system</keyword>
<keyword evidence="2" id="KW-0418">Kinase</keyword>
<keyword evidence="4" id="KW-0812">Transmembrane</keyword>
<dbReference type="InterPro" id="IPR011123">
    <property type="entry name" value="Y_Y_Y"/>
</dbReference>
<evidence type="ECO:0000259" key="5">
    <source>
        <dbReference type="PROSITE" id="PS50109"/>
    </source>
</evidence>